<sequence length="94" mass="9395">MTGGSAGALGAPAAAAAVPASTVPMPRASPAIVVRMRRRSFTMPPSHARGSSAVRKHTAGCLRFRIPSSRDADSIGDGDGDGDGDGGRAPPPLM</sequence>
<accession>A0A918CP06</accession>
<proteinExistence type="predicted"/>
<protein>
    <submittedName>
        <fullName evidence="2">Uncharacterized protein</fullName>
    </submittedName>
</protein>
<evidence type="ECO:0000256" key="1">
    <source>
        <dbReference type="SAM" id="MobiDB-lite"/>
    </source>
</evidence>
<reference evidence="2" key="2">
    <citation type="submission" date="2020-09" db="EMBL/GenBank/DDBJ databases">
        <authorList>
            <person name="Sun Q."/>
            <person name="Ohkuma M."/>
        </authorList>
    </citation>
    <scope>NUCLEOTIDE SEQUENCE</scope>
    <source>
        <strain evidence="2">JCM 3346</strain>
    </source>
</reference>
<evidence type="ECO:0000313" key="3">
    <source>
        <dbReference type="Proteomes" id="UP000610303"/>
    </source>
</evidence>
<comment type="caution">
    <text evidence="2">The sequence shown here is derived from an EMBL/GenBank/DDBJ whole genome shotgun (WGS) entry which is preliminary data.</text>
</comment>
<dbReference type="EMBL" id="BMRJ01000004">
    <property type="protein sequence ID" value="GGR34188.1"/>
    <property type="molecule type" value="Genomic_DNA"/>
</dbReference>
<name>A0A918CP06_AGRME</name>
<feature type="compositionally biased region" description="Low complexity" evidence="1">
    <location>
        <begin position="8"/>
        <end position="21"/>
    </location>
</feature>
<organism evidence="2 3">
    <name type="scientific">Agromyces mediolanus</name>
    <name type="common">Corynebacterium mediolanum</name>
    <dbReference type="NCBI Taxonomy" id="41986"/>
    <lineage>
        <taxon>Bacteria</taxon>
        <taxon>Bacillati</taxon>
        <taxon>Actinomycetota</taxon>
        <taxon>Actinomycetes</taxon>
        <taxon>Micrococcales</taxon>
        <taxon>Microbacteriaceae</taxon>
        <taxon>Agromyces</taxon>
    </lineage>
</organism>
<evidence type="ECO:0000313" key="2">
    <source>
        <dbReference type="EMBL" id="GGR34188.1"/>
    </source>
</evidence>
<feature type="compositionally biased region" description="Acidic residues" evidence="1">
    <location>
        <begin position="74"/>
        <end position="84"/>
    </location>
</feature>
<gene>
    <name evidence="2" type="ORF">GCM10010196_30230</name>
</gene>
<dbReference type="Proteomes" id="UP000610303">
    <property type="component" value="Unassembled WGS sequence"/>
</dbReference>
<keyword evidence="3" id="KW-1185">Reference proteome</keyword>
<feature type="region of interest" description="Disordered" evidence="1">
    <location>
        <begin position="42"/>
        <end position="94"/>
    </location>
</feature>
<reference evidence="2" key="1">
    <citation type="journal article" date="2014" name="Int. J. Syst. Evol. Microbiol.">
        <title>Complete genome sequence of Corynebacterium casei LMG S-19264T (=DSM 44701T), isolated from a smear-ripened cheese.</title>
        <authorList>
            <consortium name="US DOE Joint Genome Institute (JGI-PGF)"/>
            <person name="Walter F."/>
            <person name="Albersmeier A."/>
            <person name="Kalinowski J."/>
            <person name="Ruckert C."/>
        </authorList>
    </citation>
    <scope>NUCLEOTIDE SEQUENCE</scope>
    <source>
        <strain evidence="2">JCM 3346</strain>
    </source>
</reference>
<dbReference type="AlphaFoldDB" id="A0A918CP06"/>
<feature type="region of interest" description="Disordered" evidence="1">
    <location>
        <begin position="1"/>
        <end position="21"/>
    </location>
</feature>